<comment type="subunit">
    <text evidence="8">Heterodimer of an alpha and a beta subunit, produced by autocatalytic cleavage.</text>
</comment>
<evidence type="ECO:0000256" key="2">
    <source>
        <dbReference type="ARBA" id="ARBA00005730"/>
    </source>
</evidence>
<dbReference type="OrthoDB" id="5273684at2759"/>
<dbReference type="InParanoid" id="A0A7M7PFX8"/>
<keyword evidence="7" id="KW-0325">Glycoprotein</keyword>
<dbReference type="PIRSF" id="PIRSF017632">
    <property type="entry name" value="Acid_ceramidase-like"/>
    <property type="match status" value="1"/>
</dbReference>
<evidence type="ECO:0000256" key="6">
    <source>
        <dbReference type="ARBA" id="ARBA00023145"/>
    </source>
</evidence>
<dbReference type="GeneID" id="577060"/>
<keyword evidence="18" id="KW-1185">Reference proteome</keyword>
<feature type="region of interest" description="Disordered" evidence="13">
    <location>
        <begin position="299"/>
        <end position="320"/>
    </location>
</feature>
<dbReference type="GO" id="GO:0047412">
    <property type="term" value="F:N-(long-chain-acyl)ethanolamine deacylase activity"/>
    <property type="evidence" value="ECO:0007669"/>
    <property type="project" value="UniProtKB-EC"/>
</dbReference>
<organism evidence="17 18">
    <name type="scientific">Strongylocentrotus purpuratus</name>
    <name type="common">Purple sea urchin</name>
    <dbReference type="NCBI Taxonomy" id="7668"/>
    <lineage>
        <taxon>Eukaryota</taxon>
        <taxon>Metazoa</taxon>
        <taxon>Echinodermata</taxon>
        <taxon>Eleutherozoa</taxon>
        <taxon>Echinozoa</taxon>
        <taxon>Echinoidea</taxon>
        <taxon>Euechinoidea</taxon>
        <taxon>Echinacea</taxon>
        <taxon>Camarodonta</taxon>
        <taxon>Echinidea</taxon>
        <taxon>Strongylocentrotidae</taxon>
        <taxon>Strongylocentrotus</taxon>
    </lineage>
</organism>
<evidence type="ECO:0000256" key="7">
    <source>
        <dbReference type="ARBA" id="ARBA00023180"/>
    </source>
</evidence>
<dbReference type="Proteomes" id="UP000007110">
    <property type="component" value="Unassembled WGS sequence"/>
</dbReference>
<dbReference type="CTD" id="27163"/>
<evidence type="ECO:0000256" key="11">
    <source>
        <dbReference type="PIRNR" id="PIRNR017632"/>
    </source>
</evidence>
<comment type="pathway">
    <text evidence="1">Lipid metabolism; fatty acid metabolism.</text>
</comment>
<dbReference type="GO" id="GO:0006631">
    <property type="term" value="P:fatty acid metabolic process"/>
    <property type="evidence" value="ECO:0007669"/>
    <property type="project" value="InterPro"/>
</dbReference>
<dbReference type="FunFam" id="3.60.60.10:FF:000006">
    <property type="entry name" value="N-acylethanolamine-hydrolyzing acid amidase"/>
    <property type="match status" value="1"/>
</dbReference>
<dbReference type="PANTHER" id="PTHR28583">
    <property type="entry name" value="ACID AMIDASE"/>
    <property type="match status" value="1"/>
</dbReference>
<dbReference type="InterPro" id="IPR029132">
    <property type="entry name" value="CBAH/NAAA_C"/>
</dbReference>
<sequence length="366" mass="40355">MAQGPTVIQIFALCAISLTAVTLAGAGSIVSQSFPVPRLSVNLDSPPEERWSPAMHHWNLDQMRALFMKTLGQVVPVEALPLVEKIGDVLDDLLPEPYAGEIRGIANTIGIGVGQMAVINMLYEFTAACTSIVAQDANGTIWHGRNLDYNFTDAMRNISAIIDFKSQGKTVYTTTSFVGQVGVFTGMKPYKFTISLNERDKGKAIENIVEMLQALLLGQVKFTTFVLRDALANDNSFDEVVQRFTSEQEVAPAYLIVAGVDPGEGVVITKARVTTVNVWRLDLSGNRWFLLETNYDHWVPPPKDDDRRDPGNKAMNSVGQKNIDNNTMWNVLSTQPVLNDQTIYTTLMSAAKPEIYSTRLRTLPGL</sequence>
<evidence type="ECO:0000256" key="14">
    <source>
        <dbReference type="SAM" id="SignalP"/>
    </source>
</evidence>
<dbReference type="GO" id="GO:0005764">
    <property type="term" value="C:lysosome"/>
    <property type="evidence" value="ECO:0007669"/>
    <property type="project" value="UniProtKB-UniRule"/>
</dbReference>
<evidence type="ECO:0000256" key="13">
    <source>
        <dbReference type="SAM" id="MobiDB-lite"/>
    </source>
</evidence>
<dbReference type="RefSeq" id="XP_030851269.1">
    <property type="nucleotide sequence ID" value="XM_030995409.1"/>
</dbReference>
<keyword evidence="5 11" id="KW-0443">Lipid metabolism</keyword>
<name>A0A7M7PFX8_STRPU</name>
<evidence type="ECO:0000256" key="3">
    <source>
        <dbReference type="ARBA" id="ARBA00022729"/>
    </source>
</evidence>
<dbReference type="Gene3D" id="3.60.60.10">
    <property type="entry name" value="Penicillin V Acylase, Chain A"/>
    <property type="match status" value="1"/>
</dbReference>
<protein>
    <recommendedName>
        <fullName evidence="10">N-acylethanolamine-hydrolyzing acid amidase</fullName>
        <ecNumber evidence="9">3.5.1.60</ecNumber>
    </recommendedName>
</protein>
<dbReference type="Pfam" id="PF02275">
    <property type="entry name" value="CBAH"/>
    <property type="match status" value="1"/>
</dbReference>
<evidence type="ECO:0000256" key="9">
    <source>
        <dbReference type="ARBA" id="ARBA00039046"/>
    </source>
</evidence>
<dbReference type="GO" id="GO:0016810">
    <property type="term" value="F:hydrolase activity, acting on carbon-nitrogen (but not peptide) bonds"/>
    <property type="evidence" value="ECO:0000318"/>
    <property type="project" value="GO_Central"/>
</dbReference>
<feature type="chain" id="PRO_5029684135" description="N-acylethanolamine-hydrolyzing acid amidase" evidence="14">
    <location>
        <begin position="27"/>
        <end position="366"/>
    </location>
</feature>
<evidence type="ECO:0000256" key="5">
    <source>
        <dbReference type="ARBA" id="ARBA00023098"/>
    </source>
</evidence>
<dbReference type="InterPro" id="IPR016699">
    <property type="entry name" value="Acid_ceramidase-like"/>
</dbReference>
<dbReference type="EnsemblMetazoa" id="XM_030995409">
    <property type="protein sequence ID" value="XP_030851269"/>
    <property type="gene ID" value="LOC577060"/>
</dbReference>
<evidence type="ECO:0000313" key="17">
    <source>
        <dbReference type="EnsemblMetazoa" id="XP_030851269"/>
    </source>
</evidence>
<reference evidence="17" key="2">
    <citation type="submission" date="2021-01" db="UniProtKB">
        <authorList>
            <consortium name="EnsemblMetazoa"/>
        </authorList>
    </citation>
    <scope>IDENTIFICATION</scope>
</reference>
<dbReference type="AlphaFoldDB" id="A0A7M7PFX8"/>
<dbReference type="InterPro" id="IPR029130">
    <property type="entry name" value="Acid_ceramidase_N"/>
</dbReference>
<feature type="compositionally biased region" description="Basic and acidic residues" evidence="13">
    <location>
        <begin position="302"/>
        <end position="311"/>
    </location>
</feature>
<evidence type="ECO:0000256" key="12">
    <source>
        <dbReference type="PIRSR" id="PIRSR017632-1"/>
    </source>
</evidence>
<keyword evidence="3 14" id="KW-0732">Signal</keyword>
<dbReference type="EC" id="3.5.1.60" evidence="9"/>
<dbReference type="OMA" id="GQDHINM"/>
<dbReference type="Pfam" id="PF15508">
    <property type="entry name" value="NAAA-beta"/>
    <property type="match status" value="1"/>
</dbReference>
<evidence type="ECO:0000259" key="15">
    <source>
        <dbReference type="Pfam" id="PF02275"/>
    </source>
</evidence>
<evidence type="ECO:0000256" key="8">
    <source>
        <dbReference type="ARBA" id="ARBA00038527"/>
    </source>
</evidence>
<evidence type="ECO:0000256" key="10">
    <source>
        <dbReference type="ARBA" id="ARBA00040404"/>
    </source>
</evidence>
<proteinExistence type="inferred from homology"/>
<feature type="domain" description="Choloylglycine hydrolase/NAAA C-terminal" evidence="15">
    <location>
        <begin position="129"/>
        <end position="298"/>
    </location>
</feature>
<dbReference type="PANTHER" id="PTHR28583:SF4">
    <property type="entry name" value="N-ACYLETHANOLAMINE-HYDROLYZING ACID AMIDASE"/>
    <property type="match status" value="1"/>
</dbReference>
<keyword evidence="4 11" id="KW-0378">Hydrolase</keyword>
<feature type="active site" description="Nucleophile" evidence="12">
    <location>
        <position position="129"/>
    </location>
</feature>
<feature type="domain" description="Acid ceramidase N-terminal" evidence="16">
    <location>
        <begin position="35"/>
        <end position="92"/>
    </location>
</feature>
<evidence type="ECO:0000313" key="18">
    <source>
        <dbReference type="Proteomes" id="UP000007110"/>
    </source>
</evidence>
<keyword evidence="6" id="KW-0865">Zymogen</keyword>
<evidence type="ECO:0000256" key="1">
    <source>
        <dbReference type="ARBA" id="ARBA00004872"/>
    </source>
</evidence>
<dbReference type="KEGG" id="spu:577060"/>
<dbReference type="GO" id="GO:0017064">
    <property type="term" value="F:fatty acid amide hydrolase activity"/>
    <property type="evidence" value="ECO:0007669"/>
    <property type="project" value="InterPro"/>
</dbReference>
<reference evidence="18" key="1">
    <citation type="submission" date="2015-02" db="EMBL/GenBank/DDBJ databases">
        <title>Genome sequencing for Strongylocentrotus purpuratus.</title>
        <authorList>
            <person name="Murali S."/>
            <person name="Liu Y."/>
            <person name="Vee V."/>
            <person name="English A."/>
            <person name="Wang M."/>
            <person name="Skinner E."/>
            <person name="Han Y."/>
            <person name="Muzny D.M."/>
            <person name="Worley K.C."/>
            <person name="Gibbs R.A."/>
        </authorList>
    </citation>
    <scope>NUCLEOTIDE SEQUENCE</scope>
</reference>
<comment type="similarity">
    <text evidence="2 11">Belongs to the acid ceramidase family.</text>
</comment>
<accession>A0A7M7PFX8</accession>
<evidence type="ECO:0000259" key="16">
    <source>
        <dbReference type="Pfam" id="PF15508"/>
    </source>
</evidence>
<feature type="signal peptide" evidence="14">
    <location>
        <begin position="1"/>
        <end position="26"/>
    </location>
</feature>
<evidence type="ECO:0000256" key="4">
    <source>
        <dbReference type="ARBA" id="ARBA00022801"/>
    </source>
</evidence>